<evidence type="ECO:0000313" key="4">
    <source>
        <dbReference type="EMBL" id="KAJ6794553.1"/>
    </source>
</evidence>
<protein>
    <submittedName>
        <fullName evidence="4">Receptor-like protein kinase</fullName>
    </submittedName>
</protein>
<dbReference type="GO" id="GO:0005524">
    <property type="term" value="F:ATP binding"/>
    <property type="evidence" value="ECO:0007669"/>
    <property type="project" value="InterPro"/>
</dbReference>
<dbReference type="PROSITE" id="PS50011">
    <property type="entry name" value="PROTEIN_KINASE_DOM"/>
    <property type="match status" value="1"/>
</dbReference>
<keyword evidence="4" id="KW-0675">Receptor</keyword>
<evidence type="ECO:0000256" key="1">
    <source>
        <dbReference type="ARBA" id="ARBA00022729"/>
    </source>
</evidence>
<keyword evidence="1" id="KW-0732">Signal</keyword>
<accession>A0AAX6DRY2</accession>
<dbReference type="Gene3D" id="1.10.510.10">
    <property type="entry name" value="Transferase(Phosphotransferase) domain 1"/>
    <property type="match status" value="2"/>
</dbReference>
<keyword evidence="4" id="KW-0418">Kinase</keyword>
<dbReference type="EMBL" id="JANAVB010042219">
    <property type="protein sequence ID" value="KAJ6794553.1"/>
    <property type="molecule type" value="Genomic_DNA"/>
</dbReference>
<comment type="caution">
    <text evidence="4">The sequence shown here is derived from an EMBL/GenBank/DDBJ whole genome shotgun (WGS) entry which is preliminary data.</text>
</comment>
<dbReference type="Proteomes" id="UP001140949">
    <property type="component" value="Unassembled WGS sequence"/>
</dbReference>
<dbReference type="AlphaFoldDB" id="A0AAX6DRY2"/>
<name>A0AAX6DRY2_IRIPA</name>
<keyword evidence="2" id="KW-0430">Lectin</keyword>
<evidence type="ECO:0000256" key="2">
    <source>
        <dbReference type="ARBA" id="ARBA00022734"/>
    </source>
</evidence>
<proteinExistence type="predicted"/>
<dbReference type="PANTHER" id="PTHR47976">
    <property type="entry name" value="G-TYPE LECTIN S-RECEPTOR-LIKE SERINE/THREONINE-PROTEIN KINASE SD2-5"/>
    <property type="match status" value="1"/>
</dbReference>
<gene>
    <name evidence="4" type="ORF">M6B38_230540</name>
</gene>
<keyword evidence="4" id="KW-0808">Transferase</keyword>
<keyword evidence="5" id="KW-1185">Reference proteome</keyword>
<reference evidence="4" key="1">
    <citation type="journal article" date="2023" name="GigaByte">
        <title>Genome assembly of the bearded iris, Iris pallida Lam.</title>
        <authorList>
            <person name="Bruccoleri R.E."/>
            <person name="Oakeley E.J."/>
            <person name="Faust A.M.E."/>
            <person name="Altorfer M."/>
            <person name="Dessus-Babus S."/>
            <person name="Burckhardt D."/>
            <person name="Oertli M."/>
            <person name="Naumann U."/>
            <person name="Petersen F."/>
            <person name="Wong J."/>
        </authorList>
    </citation>
    <scope>NUCLEOTIDE SEQUENCE</scope>
    <source>
        <strain evidence="4">GSM-AAB239-AS_SAM_17_03QT</strain>
    </source>
</reference>
<dbReference type="GO" id="GO:0004672">
    <property type="term" value="F:protein kinase activity"/>
    <property type="evidence" value="ECO:0007669"/>
    <property type="project" value="InterPro"/>
</dbReference>
<dbReference type="PANTHER" id="PTHR47976:SF115">
    <property type="entry name" value="RECEPTOR-LIKE SERINE_THREONINE-PROTEIN KINASE"/>
    <property type="match status" value="1"/>
</dbReference>
<feature type="domain" description="Protein kinase" evidence="3">
    <location>
        <begin position="1"/>
        <end position="208"/>
    </location>
</feature>
<sequence>MISYFRSGLLRLRLRLQGRPRLRHARRRQARRGLRQQRLRLPLRGGRLLVYEFVDNGSLDTWIFPARGGGGGGGGSRCLPWALRCRAAVDVARALAYLHRDCRSRVLHLDVKPEWIVGSGASEKSDVFSYGIVGSDVKPDNVLFDEQGRLRLADFGSVEFFGALPGGLAGGQRPAQEDALQGCFHKALRGAGLEDALLRRMLCRDDVE</sequence>
<evidence type="ECO:0000313" key="5">
    <source>
        <dbReference type="Proteomes" id="UP001140949"/>
    </source>
</evidence>
<dbReference type="InterPro" id="IPR000719">
    <property type="entry name" value="Prot_kinase_dom"/>
</dbReference>
<reference evidence="4" key="2">
    <citation type="submission" date="2023-04" db="EMBL/GenBank/DDBJ databases">
        <authorList>
            <person name="Bruccoleri R.E."/>
            <person name="Oakeley E.J."/>
            <person name="Faust A.-M."/>
            <person name="Dessus-Babus S."/>
            <person name="Altorfer M."/>
            <person name="Burckhardt D."/>
            <person name="Oertli M."/>
            <person name="Naumann U."/>
            <person name="Petersen F."/>
            <person name="Wong J."/>
        </authorList>
    </citation>
    <scope>NUCLEOTIDE SEQUENCE</scope>
    <source>
        <strain evidence="4">GSM-AAB239-AS_SAM_17_03QT</strain>
        <tissue evidence="4">Leaf</tissue>
    </source>
</reference>
<dbReference type="SUPFAM" id="SSF56112">
    <property type="entry name" value="Protein kinase-like (PK-like)"/>
    <property type="match status" value="2"/>
</dbReference>
<dbReference type="InterPro" id="IPR011009">
    <property type="entry name" value="Kinase-like_dom_sf"/>
</dbReference>
<dbReference type="InterPro" id="IPR051343">
    <property type="entry name" value="G-type_lectin_kinases/EP1-like"/>
</dbReference>
<organism evidence="4 5">
    <name type="scientific">Iris pallida</name>
    <name type="common">Sweet iris</name>
    <dbReference type="NCBI Taxonomy" id="29817"/>
    <lineage>
        <taxon>Eukaryota</taxon>
        <taxon>Viridiplantae</taxon>
        <taxon>Streptophyta</taxon>
        <taxon>Embryophyta</taxon>
        <taxon>Tracheophyta</taxon>
        <taxon>Spermatophyta</taxon>
        <taxon>Magnoliopsida</taxon>
        <taxon>Liliopsida</taxon>
        <taxon>Asparagales</taxon>
        <taxon>Iridaceae</taxon>
        <taxon>Iridoideae</taxon>
        <taxon>Irideae</taxon>
        <taxon>Iris</taxon>
    </lineage>
</organism>
<evidence type="ECO:0000259" key="3">
    <source>
        <dbReference type="PROSITE" id="PS50011"/>
    </source>
</evidence>